<protein>
    <submittedName>
        <fullName evidence="2">Uncharacterized protein</fullName>
    </submittedName>
</protein>
<proteinExistence type="predicted"/>
<organism evidence="2">
    <name type="scientific">Xenorhabdus bovienii str. feltiae Moldova</name>
    <dbReference type="NCBI Taxonomy" id="1398200"/>
    <lineage>
        <taxon>Bacteria</taxon>
        <taxon>Pseudomonadati</taxon>
        <taxon>Pseudomonadota</taxon>
        <taxon>Gammaproteobacteria</taxon>
        <taxon>Enterobacterales</taxon>
        <taxon>Morganellaceae</taxon>
        <taxon>Xenorhabdus</taxon>
    </lineage>
</organism>
<dbReference type="AlphaFoldDB" id="A0A077NVQ9"/>
<comment type="caution">
    <text evidence="2">The sequence shown here is derived from an EMBL/GenBank/DDBJ whole genome shotgun (WGS) entry which is preliminary data.</text>
</comment>
<keyword evidence="1" id="KW-0472">Membrane</keyword>
<evidence type="ECO:0000313" key="2">
    <source>
        <dbReference type="EMBL" id="CDH02649.1"/>
    </source>
</evidence>
<evidence type="ECO:0000256" key="1">
    <source>
        <dbReference type="SAM" id="Phobius"/>
    </source>
</evidence>
<keyword evidence="1" id="KW-1133">Transmembrane helix</keyword>
<accession>A0A077NVQ9</accession>
<gene>
    <name evidence="2" type="ORF">XBFM1_300001</name>
</gene>
<dbReference type="EMBL" id="CBSV010000200">
    <property type="protein sequence ID" value="CDH02649.1"/>
    <property type="molecule type" value="Genomic_DNA"/>
</dbReference>
<feature type="transmembrane region" description="Helical" evidence="1">
    <location>
        <begin position="21"/>
        <end position="43"/>
    </location>
</feature>
<keyword evidence="1" id="KW-0812">Transmembrane</keyword>
<reference evidence="2" key="1">
    <citation type="submission" date="2013-07" db="EMBL/GenBank/DDBJ databases">
        <title>Sub-species coevolution in mutualistic symbiosis.</title>
        <authorList>
            <person name="Murfin K."/>
            <person name="Klassen J."/>
            <person name="Lee M."/>
            <person name="Forst S."/>
            <person name="Stock P."/>
            <person name="Goodrich-Blair H."/>
        </authorList>
    </citation>
    <scope>NUCLEOTIDE SEQUENCE [LARGE SCALE GENOMIC DNA]</scope>
    <source>
        <strain evidence="2">Feltiae Moldova</strain>
    </source>
</reference>
<name>A0A077NVQ9_XENBV</name>
<sequence>MKSRCYHSETKKEKFHYIIKSILLSSSAIALGLVTNLSLSVMLTSYSLGNSKLAI</sequence>
<dbReference type="HOGENOM" id="CLU_3031448_0_0_6"/>
<dbReference type="Proteomes" id="UP000028487">
    <property type="component" value="Unassembled WGS sequence"/>
</dbReference>